<evidence type="ECO:0000313" key="3">
    <source>
        <dbReference type="Proteomes" id="UP000535415"/>
    </source>
</evidence>
<keyword evidence="2" id="KW-0418">Kinase</keyword>
<dbReference type="GO" id="GO:0005524">
    <property type="term" value="F:ATP binding"/>
    <property type="evidence" value="ECO:0007669"/>
    <property type="project" value="InterPro"/>
</dbReference>
<dbReference type="EMBL" id="JACIJM010000001">
    <property type="protein sequence ID" value="MBB5720688.1"/>
    <property type="molecule type" value="Genomic_DNA"/>
</dbReference>
<feature type="domain" description="HPr kinase/phosphorylase C-terminal" evidence="1">
    <location>
        <begin position="4"/>
        <end position="78"/>
    </location>
</feature>
<dbReference type="GO" id="GO:0000155">
    <property type="term" value="F:phosphorelay sensor kinase activity"/>
    <property type="evidence" value="ECO:0007669"/>
    <property type="project" value="InterPro"/>
</dbReference>
<dbReference type="RefSeq" id="WP_183524444.1">
    <property type="nucleotide sequence ID" value="NZ_JACIJM010000001.1"/>
</dbReference>
<evidence type="ECO:0000259" key="1">
    <source>
        <dbReference type="Pfam" id="PF07475"/>
    </source>
</evidence>
<dbReference type="EC" id="2.7.4.-" evidence="2"/>
<dbReference type="EC" id="2.7.11.-" evidence="2"/>
<keyword evidence="3" id="KW-1185">Reference proteome</keyword>
<dbReference type="Gene3D" id="3.40.50.300">
    <property type="entry name" value="P-loop containing nucleotide triphosphate hydrolases"/>
    <property type="match status" value="1"/>
</dbReference>
<dbReference type="Pfam" id="PF07475">
    <property type="entry name" value="Hpr_kinase_C"/>
    <property type="match status" value="1"/>
</dbReference>
<dbReference type="AlphaFoldDB" id="A0A7W9BHJ9"/>
<dbReference type="SUPFAM" id="SSF53795">
    <property type="entry name" value="PEP carboxykinase-like"/>
    <property type="match status" value="1"/>
</dbReference>
<dbReference type="Proteomes" id="UP000535415">
    <property type="component" value="Unassembled WGS sequence"/>
</dbReference>
<evidence type="ECO:0000313" key="2">
    <source>
        <dbReference type="EMBL" id="MBB5720688.1"/>
    </source>
</evidence>
<name>A0A7W9BHJ9_9RHOB</name>
<keyword evidence="2" id="KW-0808">Transferase</keyword>
<proteinExistence type="predicted"/>
<reference evidence="2 3" key="1">
    <citation type="submission" date="2020-08" db="EMBL/GenBank/DDBJ databases">
        <title>Genomic Encyclopedia of Type Strains, Phase IV (KMG-IV): sequencing the most valuable type-strain genomes for metagenomic binning, comparative biology and taxonomic classification.</title>
        <authorList>
            <person name="Goeker M."/>
        </authorList>
    </citation>
    <scope>NUCLEOTIDE SEQUENCE [LARGE SCALE GENOMIC DNA]</scope>
    <source>
        <strain evidence="2 3">DSM 101064</strain>
    </source>
</reference>
<dbReference type="CDD" id="cd01918">
    <property type="entry name" value="HprK_C"/>
    <property type="match status" value="1"/>
</dbReference>
<dbReference type="InterPro" id="IPR011104">
    <property type="entry name" value="Hpr_kin/Pase_C"/>
</dbReference>
<gene>
    <name evidence="2" type="ORF">FHS72_000292</name>
</gene>
<sequence length="139" mass="14589">MSLTIHATAIALNGQGVVIIGPSGSGKSALALQLMAFGAQLIADDQVVLASDGPDLIAACPSHITGLIEARHVGILNADPAPPTRVVIAVDLGQTEPDRVPEHKTVTWLNHKVPLLWGEKNPNFAVALLQMLKVGRSLR</sequence>
<comment type="caution">
    <text evidence="2">The sequence shown here is derived from an EMBL/GenBank/DDBJ whole genome shotgun (WGS) entry which is preliminary data.</text>
</comment>
<accession>A0A7W9BHJ9</accession>
<dbReference type="InterPro" id="IPR027417">
    <property type="entry name" value="P-loop_NTPase"/>
</dbReference>
<organism evidence="2 3">
    <name type="scientific">Yoonia ponticola</name>
    <dbReference type="NCBI Taxonomy" id="1524255"/>
    <lineage>
        <taxon>Bacteria</taxon>
        <taxon>Pseudomonadati</taxon>
        <taxon>Pseudomonadota</taxon>
        <taxon>Alphaproteobacteria</taxon>
        <taxon>Rhodobacterales</taxon>
        <taxon>Paracoccaceae</taxon>
        <taxon>Yoonia</taxon>
    </lineage>
</organism>
<protein>
    <submittedName>
        <fullName evidence="2">HPr kinase/phosphorylase</fullName>
        <ecNumber evidence="2">2.7.11.-</ecNumber>
        <ecNumber evidence="2">2.7.4.-</ecNumber>
    </submittedName>
</protein>
<dbReference type="GO" id="GO:0006109">
    <property type="term" value="P:regulation of carbohydrate metabolic process"/>
    <property type="evidence" value="ECO:0007669"/>
    <property type="project" value="InterPro"/>
</dbReference>